<dbReference type="Proteomes" id="UP000533598">
    <property type="component" value="Unassembled WGS sequence"/>
</dbReference>
<organism evidence="2 3">
    <name type="scientific">Crossiella cryophila</name>
    <dbReference type="NCBI Taxonomy" id="43355"/>
    <lineage>
        <taxon>Bacteria</taxon>
        <taxon>Bacillati</taxon>
        <taxon>Actinomycetota</taxon>
        <taxon>Actinomycetes</taxon>
        <taxon>Pseudonocardiales</taxon>
        <taxon>Pseudonocardiaceae</taxon>
        <taxon>Crossiella</taxon>
    </lineage>
</organism>
<evidence type="ECO:0000259" key="1">
    <source>
        <dbReference type="Pfam" id="PF12647"/>
    </source>
</evidence>
<dbReference type="EMBL" id="JACHMH010000001">
    <property type="protein sequence ID" value="MBB4675962.1"/>
    <property type="molecule type" value="Genomic_DNA"/>
</dbReference>
<gene>
    <name evidence="2" type="ORF">HNR67_002080</name>
</gene>
<dbReference type="InterPro" id="IPR024439">
    <property type="entry name" value="RNHCP"/>
</dbReference>
<reference evidence="2 3" key="1">
    <citation type="submission" date="2020-08" db="EMBL/GenBank/DDBJ databases">
        <title>Sequencing the genomes of 1000 actinobacteria strains.</title>
        <authorList>
            <person name="Klenk H.-P."/>
        </authorList>
    </citation>
    <scope>NUCLEOTIDE SEQUENCE [LARGE SCALE GENOMIC DNA]</scope>
    <source>
        <strain evidence="2 3">DSM 44230</strain>
    </source>
</reference>
<evidence type="ECO:0000313" key="2">
    <source>
        <dbReference type="EMBL" id="MBB4675962.1"/>
    </source>
</evidence>
<feature type="domain" description="RNHCP" evidence="1">
    <location>
        <begin position="22"/>
        <end position="104"/>
    </location>
</feature>
<protein>
    <submittedName>
        <fullName evidence="2">Rubrerythrin</fullName>
    </submittedName>
</protein>
<comment type="caution">
    <text evidence="2">The sequence shown here is derived from an EMBL/GenBank/DDBJ whole genome shotgun (WGS) entry which is preliminary data.</text>
</comment>
<proteinExistence type="predicted"/>
<evidence type="ECO:0000313" key="3">
    <source>
        <dbReference type="Proteomes" id="UP000533598"/>
    </source>
</evidence>
<dbReference type="Pfam" id="PF12647">
    <property type="entry name" value="RNHCP"/>
    <property type="match status" value="1"/>
</dbReference>
<dbReference type="AlphaFoldDB" id="A0A7W7C7N0"/>
<name>A0A7W7C7N0_9PSEU</name>
<keyword evidence="3" id="KW-1185">Reference proteome</keyword>
<dbReference type="RefSeq" id="WP_185001849.1">
    <property type="nucleotide sequence ID" value="NZ_BAAAUI010000021.1"/>
</dbReference>
<sequence length="114" mass="12626">MPKYEDATDSGAGAARFTRRVEDFTCGHCERTVRGNGYTNHCPHCLWSRHVDVNPGDRAATCGGLMPPVAAGISKDAYFVVQRCEKCGHQRRNKTAPRDSRETILTYFGRPIPG</sequence>
<accession>A0A7W7C7N0</accession>